<protein>
    <submittedName>
        <fullName evidence="2">Uncharacterized protein</fullName>
    </submittedName>
</protein>
<feature type="region of interest" description="Disordered" evidence="1">
    <location>
        <begin position="327"/>
        <end position="477"/>
    </location>
</feature>
<feature type="compositionally biased region" description="Polar residues" evidence="1">
    <location>
        <begin position="154"/>
        <end position="163"/>
    </location>
</feature>
<feature type="compositionally biased region" description="Basic and acidic residues" evidence="1">
    <location>
        <begin position="256"/>
        <end position="283"/>
    </location>
</feature>
<keyword evidence="3" id="KW-1185">Reference proteome</keyword>
<feature type="region of interest" description="Disordered" evidence="1">
    <location>
        <begin position="122"/>
        <end position="175"/>
    </location>
</feature>
<feature type="region of interest" description="Disordered" evidence="1">
    <location>
        <begin position="222"/>
        <end position="304"/>
    </location>
</feature>
<reference evidence="2" key="1">
    <citation type="submission" date="2023-03" db="EMBL/GenBank/DDBJ databases">
        <title>Massive genome expansion in bonnet fungi (Mycena s.s.) driven by repeated elements and novel gene families across ecological guilds.</title>
        <authorList>
            <consortium name="Lawrence Berkeley National Laboratory"/>
            <person name="Harder C.B."/>
            <person name="Miyauchi S."/>
            <person name="Viragh M."/>
            <person name="Kuo A."/>
            <person name="Thoen E."/>
            <person name="Andreopoulos B."/>
            <person name="Lu D."/>
            <person name="Skrede I."/>
            <person name="Drula E."/>
            <person name="Henrissat B."/>
            <person name="Morin E."/>
            <person name="Kohler A."/>
            <person name="Barry K."/>
            <person name="LaButti K."/>
            <person name="Morin E."/>
            <person name="Salamov A."/>
            <person name="Lipzen A."/>
            <person name="Mereny Z."/>
            <person name="Hegedus B."/>
            <person name="Baldrian P."/>
            <person name="Stursova M."/>
            <person name="Weitz H."/>
            <person name="Taylor A."/>
            <person name="Grigoriev I.V."/>
            <person name="Nagy L.G."/>
            <person name="Martin F."/>
            <person name="Kauserud H."/>
        </authorList>
    </citation>
    <scope>NUCLEOTIDE SEQUENCE</scope>
    <source>
        <strain evidence="2">CBHHK173m</strain>
    </source>
</reference>
<accession>A0AAD6TV33</accession>
<dbReference type="EMBL" id="JARJCN010000061">
    <property type="protein sequence ID" value="KAJ7079276.1"/>
    <property type="molecule type" value="Genomic_DNA"/>
</dbReference>
<feature type="compositionally biased region" description="Low complexity" evidence="1">
    <location>
        <begin position="433"/>
        <end position="449"/>
    </location>
</feature>
<evidence type="ECO:0000313" key="2">
    <source>
        <dbReference type="EMBL" id="KAJ7079276.1"/>
    </source>
</evidence>
<proteinExistence type="predicted"/>
<feature type="compositionally biased region" description="Polar residues" evidence="1">
    <location>
        <begin position="243"/>
        <end position="253"/>
    </location>
</feature>
<evidence type="ECO:0000313" key="3">
    <source>
        <dbReference type="Proteomes" id="UP001222325"/>
    </source>
</evidence>
<gene>
    <name evidence="2" type="ORF">B0H15DRAFT_954131</name>
</gene>
<organism evidence="2 3">
    <name type="scientific">Mycena belliarum</name>
    <dbReference type="NCBI Taxonomy" id="1033014"/>
    <lineage>
        <taxon>Eukaryota</taxon>
        <taxon>Fungi</taxon>
        <taxon>Dikarya</taxon>
        <taxon>Basidiomycota</taxon>
        <taxon>Agaricomycotina</taxon>
        <taxon>Agaricomycetes</taxon>
        <taxon>Agaricomycetidae</taxon>
        <taxon>Agaricales</taxon>
        <taxon>Marasmiineae</taxon>
        <taxon>Mycenaceae</taxon>
        <taxon>Mycena</taxon>
    </lineage>
</organism>
<feature type="compositionally biased region" description="Low complexity" evidence="1">
    <location>
        <begin position="367"/>
        <end position="379"/>
    </location>
</feature>
<sequence length="477" mass="51564">MALLRKLLGPCEGHVPVAIQWYPRLRIGNTDESPCPRCPRRCAALPRPPPAMACLLRTQCRRRKPATRHQLAHVLYATDPLLGRAARTPTPANSPAVLPVPLAIEARPFPTPPLAVRNLRASVSGDARERHRLRRPARGEPCTSQCARRPPNPQQRASWTCSQRLGRPPPLPAPPPPKFVHSRLACATAYSRPAPPPVPARRERRKRTASAFVPTGARHVCRADGASGSNPGRPARTRCANPARSTCTGQSASRRPACEADARRSDPTRRYAPDRVRIPERRWLGGGGAGTHSGTLSLAKSGTSKHSHARDYFSHMEKHMIPFAPAFSGRAQGAPEPKRPKAAAAKDDDDNDEPPPPPPPKKRSPPKKAAAPPKVKPMAIDSDSDDEPPQAKGKAKAAPKRKNLDSAPEVTDFFSKAGPSGASSKPERKMSKSMKPASPRAAPSRPARAAPKKYVEISSDEGEDTAGDQSMFLDDDD</sequence>
<comment type="caution">
    <text evidence="2">The sequence shown here is derived from an EMBL/GenBank/DDBJ whole genome shotgun (WGS) entry which is preliminary data.</text>
</comment>
<dbReference type="AlphaFoldDB" id="A0AAD6TV33"/>
<dbReference type="Proteomes" id="UP001222325">
    <property type="component" value="Unassembled WGS sequence"/>
</dbReference>
<name>A0AAD6TV33_9AGAR</name>
<evidence type="ECO:0000256" key="1">
    <source>
        <dbReference type="SAM" id="MobiDB-lite"/>
    </source>
</evidence>